<evidence type="ECO:0000256" key="4">
    <source>
        <dbReference type="ARBA" id="ARBA00022679"/>
    </source>
</evidence>
<evidence type="ECO:0000313" key="8">
    <source>
        <dbReference type="Proteomes" id="UP000557772"/>
    </source>
</evidence>
<keyword evidence="6 7" id="KW-0012">Acyltransferase</keyword>
<reference evidence="7 8" key="1">
    <citation type="submission" date="2020-05" db="EMBL/GenBank/DDBJ databases">
        <title>Flexivirga sp. ID2601S isolated from air conditioner.</title>
        <authorList>
            <person name="Kim D.H."/>
        </authorList>
    </citation>
    <scope>NUCLEOTIDE SEQUENCE [LARGE SCALE GENOMIC DNA]</scope>
    <source>
        <strain evidence="7 8">ID2601S</strain>
    </source>
</reference>
<dbReference type="GO" id="GO:0005886">
    <property type="term" value="C:plasma membrane"/>
    <property type="evidence" value="ECO:0007669"/>
    <property type="project" value="UniProtKB-SubCell"/>
</dbReference>
<dbReference type="EMBL" id="JABENB010000003">
    <property type="protein sequence ID" value="NNG40790.1"/>
    <property type="molecule type" value="Genomic_DNA"/>
</dbReference>
<dbReference type="Proteomes" id="UP000557772">
    <property type="component" value="Unassembled WGS sequence"/>
</dbReference>
<dbReference type="CDD" id="cd07984">
    <property type="entry name" value="LPLAT_LABLAT-like"/>
    <property type="match status" value="1"/>
</dbReference>
<proteinExistence type="predicted"/>
<evidence type="ECO:0000256" key="2">
    <source>
        <dbReference type="ARBA" id="ARBA00022475"/>
    </source>
</evidence>
<dbReference type="PANTHER" id="PTHR30606">
    <property type="entry name" value="LIPID A BIOSYNTHESIS LAUROYL ACYLTRANSFERASE"/>
    <property type="match status" value="1"/>
</dbReference>
<organism evidence="7 8">
    <name type="scientific">Flexivirga aerilata</name>
    <dbReference type="NCBI Taxonomy" id="1656889"/>
    <lineage>
        <taxon>Bacteria</taxon>
        <taxon>Bacillati</taxon>
        <taxon>Actinomycetota</taxon>
        <taxon>Actinomycetes</taxon>
        <taxon>Micrococcales</taxon>
        <taxon>Dermacoccaceae</taxon>
        <taxon>Flexivirga</taxon>
    </lineage>
</organism>
<dbReference type="RefSeq" id="WP_171157554.1">
    <property type="nucleotide sequence ID" value="NZ_JABENB010000003.1"/>
</dbReference>
<evidence type="ECO:0000256" key="5">
    <source>
        <dbReference type="ARBA" id="ARBA00023136"/>
    </source>
</evidence>
<gene>
    <name evidence="7" type="ORF">HJ588_16125</name>
</gene>
<dbReference type="AlphaFoldDB" id="A0A849AR84"/>
<keyword evidence="3" id="KW-0997">Cell inner membrane</keyword>
<evidence type="ECO:0000256" key="6">
    <source>
        <dbReference type="ARBA" id="ARBA00023315"/>
    </source>
</evidence>
<sequence length="303" mass="33578">MSPRDRAETLAYRAGWSLVQRLPARAAYGVFDKVAERMHRRGGRSVEQLRSNYARVRPELSASELDALVLAGLKSYLRYWCDAFRLPRQTPQTLDRGIRLTGYDAEARAIVECGEPLVLFLGHLGNWDHCGAWATHFFAPVTTVAERLKPEAVFDAFVAFRESLGMRILPLTGGPDVYPQLREAISRGGFVPLLSDRDLTSRGVAVTLCGHPARAAVGPARLALETGAALFPLAVTYERVPGSVEHRVVARFGARVVPPVDGSAAEKVRRMTQQCVDDLGETIREHTEDWHMMQRVFTGDAAR</sequence>
<name>A0A849AR84_9MICO</name>
<comment type="caution">
    <text evidence="7">The sequence shown here is derived from an EMBL/GenBank/DDBJ whole genome shotgun (WGS) entry which is preliminary data.</text>
</comment>
<keyword evidence="8" id="KW-1185">Reference proteome</keyword>
<dbReference type="InterPro" id="IPR004960">
    <property type="entry name" value="LipA_acyltrans"/>
</dbReference>
<accession>A0A849AR84</accession>
<comment type="subcellular location">
    <subcellularLocation>
        <location evidence="1">Cell inner membrane</location>
    </subcellularLocation>
</comment>
<dbReference type="NCBIfam" id="NF005919">
    <property type="entry name" value="PRK07920.1"/>
    <property type="match status" value="1"/>
</dbReference>
<keyword evidence="2" id="KW-1003">Cell membrane</keyword>
<keyword evidence="4 7" id="KW-0808">Transferase</keyword>
<dbReference type="Pfam" id="PF03279">
    <property type="entry name" value="Lip_A_acyltrans"/>
    <property type="match status" value="1"/>
</dbReference>
<evidence type="ECO:0000256" key="3">
    <source>
        <dbReference type="ARBA" id="ARBA00022519"/>
    </source>
</evidence>
<protein>
    <submittedName>
        <fullName evidence="7">Phosphatidylinositol mannoside acyltransferase</fullName>
    </submittedName>
</protein>
<dbReference type="PANTHER" id="PTHR30606:SF10">
    <property type="entry name" value="PHOSPHATIDYLINOSITOL MANNOSIDE ACYLTRANSFERASE"/>
    <property type="match status" value="1"/>
</dbReference>
<evidence type="ECO:0000256" key="1">
    <source>
        <dbReference type="ARBA" id="ARBA00004533"/>
    </source>
</evidence>
<dbReference type="GO" id="GO:0016746">
    <property type="term" value="F:acyltransferase activity"/>
    <property type="evidence" value="ECO:0007669"/>
    <property type="project" value="UniProtKB-KW"/>
</dbReference>
<keyword evidence="5" id="KW-0472">Membrane</keyword>
<evidence type="ECO:0000313" key="7">
    <source>
        <dbReference type="EMBL" id="NNG40790.1"/>
    </source>
</evidence>
<dbReference type="GO" id="GO:0009247">
    <property type="term" value="P:glycolipid biosynthetic process"/>
    <property type="evidence" value="ECO:0007669"/>
    <property type="project" value="UniProtKB-ARBA"/>
</dbReference>